<dbReference type="Gene3D" id="1.10.10.10">
    <property type="entry name" value="Winged helix-like DNA-binding domain superfamily/Winged helix DNA-binding domain"/>
    <property type="match status" value="1"/>
</dbReference>
<dbReference type="InterPro" id="IPR036388">
    <property type="entry name" value="WH-like_DNA-bd_sf"/>
</dbReference>
<dbReference type="CDD" id="cd23763">
    <property type="entry name" value="ASKHA_ATPase_ROK"/>
    <property type="match status" value="1"/>
</dbReference>
<dbReference type="InterPro" id="IPR005471">
    <property type="entry name" value="Tscrpt_reg_IclR_N"/>
</dbReference>
<dbReference type="OrthoDB" id="37575at2"/>
<proteinExistence type="inferred from homology"/>
<gene>
    <name evidence="4" type="ORF">FPZ11_11705</name>
</gene>
<dbReference type="GO" id="GO:0003677">
    <property type="term" value="F:DNA binding"/>
    <property type="evidence" value="ECO:0007669"/>
    <property type="project" value="InterPro"/>
</dbReference>
<dbReference type="InterPro" id="IPR043129">
    <property type="entry name" value="ATPase_NBD"/>
</dbReference>
<evidence type="ECO:0000256" key="2">
    <source>
        <dbReference type="SAM" id="MobiDB-lite"/>
    </source>
</evidence>
<dbReference type="PANTHER" id="PTHR18964">
    <property type="entry name" value="ROK (REPRESSOR, ORF, KINASE) FAMILY"/>
    <property type="match status" value="1"/>
</dbReference>
<dbReference type="PANTHER" id="PTHR18964:SF149">
    <property type="entry name" value="BIFUNCTIONAL UDP-N-ACETYLGLUCOSAMINE 2-EPIMERASE_N-ACETYLMANNOSAMINE KINASE"/>
    <property type="match status" value="1"/>
</dbReference>
<dbReference type="GO" id="GO:0006355">
    <property type="term" value="P:regulation of DNA-templated transcription"/>
    <property type="evidence" value="ECO:0007669"/>
    <property type="project" value="InterPro"/>
</dbReference>
<evidence type="ECO:0000313" key="4">
    <source>
        <dbReference type="EMBL" id="QDZ15340.1"/>
    </source>
</evidence>
<feature type="compositionally biased region" description="Low complexity" evidence="2">
    <location>
        <begin position="355"/>
        <end position="367"/>
    </location>
</feature>
<sequence length="416" mass="43651">MSRGAPSSCTLDLMIGDHTSTTGPATGPTVVRGMAYVRAVNSRAVLALLRARDDGLTMAEVVEGTGLSRPALEGALDELASLGWVEETRGAASSPRGGRPARRFRFRAERGCVLGVDVGPSKIDVRLADLRGRMLAAGRVTPVADRELTPAAVHDAISSVVAERSAASRLEAVAIGVPGVVGADGELTNSFVLPGWERRPIRDEFERLLDAPVTMENDANLATLTELTLGAGRGASDLVYLLLGNRISSGVVVDGRLLRGAHGSAGEVGSLPRERWHEPIEAIMNGASTEAADADRGDLVGEVFRRAAAGGRGCERAGQQLHRGGGVRADHTDAHGRPRGRRGGRWCRTGRRSPAGAAAGGDVAASAGQGGGAARRLRRRRRRDRCRAARSAPRGHGDPRARLSNGFGVRYCNCLA</sequence>
<accession>A0A5B8M7B9</accession>
<evidence type="ECO:0000256" key="1">
    <source>
        <dbReference type="ARBA" id="ARBA00006479"/>
    </source>
</evidence>
<dbReference type="Pfam" id="PF09339">
    <property type="entry name" value="HTH_IclR"/>
    <property type="match status" value="1"/>
</dbReference>
<dbReference type="KEGG" id="huw:FPZ11_11705"/>
<dbReference type="Proteomes" id="UP000320216">
    <property type="component" value="Chromosome"/>
</dbReference>
<evidence type="ECO:0000259" key="3">
    <source>
        <dbReference type="Pfam" id="PF09339"/>
    </source>
</evidence>
<dbReference type="SUPFAM" id="SSF53067">
    <property type="entry name" value="Actin-like ATPase domain"/>
    <property type="match status" value="1"/>
</dbReference>
<reference evidence="4 5" key="1">
    <citation type="submission" date="2019-07" db="EMBL/GenBank/DDBJ databases">
        <title>Full genome sequence of Humibacter sp. WJ7-1.</title>
        <authorList>
            <person name="Im W.-T."/>
        </authorList>
    </citation>
    <scope>NUCLEOTIDE SEQUENCE [LARGE SCALE GENOMIC DNA]</scope>
    <source>
        <strain evidence="4 5">WJ7-1</strain>
    </source>
</reference>
<dbReference type="SUPFAM" id="SSF46785">
    <property type="entry name" value="Winged helix' DNA-binding domain"/>
    <property type="match status" value="1"/>
</dbReference>
<feature type="region of interest" description="Disordered" evidence="2">
    <location>
        <begin position="316"/>
        <end position="402"/>
    </location>
</feature>
<dbReference type="InterPro" id="IPR036390">
    <property type="entry name" value="WH_DNA-bd_sf"/>
</dbReference>
<dbReference type="AlphaFoldDB" id="A0A5B8M7B9"/>
<feature type="compositionally biased region" description="Basic residues" evidence="2">
    <location>
        <begin position="375"/>
        <end position="385"/>
    </location>
</feature>
<dbReference type="Gene3D" id="3.30.420.40">
    <property type="match status" value="2"/>
</dbReference>
<dbReference type="InterPro" id="IPR000600">
    <property type="entry name" value="ROK"/>
</dbReference>
<keyword evidence="5" id="KW-1185">Reference proteome</keyword>
<feature type="compositionally biased region" description="Basic residues" evidence="2">
    <location>
        <begin position="337"/>
        <end position="351"/>
    </location>
</feature>
<organism evidence="4 5">
    <name type="scientific">Humibacter ginsenosidimutans</name>
    <dbReference type="NCBI Taxonomy" id="2599293"/>
    <lineage>
        <taxon>Bacteria</taxon>
        <taxon>Bacillati</taxon>
        <taxon>Actinomycetota</taxon>
        <taxon>Actinomycetes</taxon>
        <taxon>Micrococcales</taxon>
        <taxon>Microbacteriaceae</taxon>
        <taxon>Humibacter</taxon>
    </lineage>
</organism>
<feature type="domain" description="HTH iclR-type" evidence="3">
    <location>
        <begin position="44"/>
        <end position="87"/>
    </location>
</feature>
<protein>
    <submittedName>
        <fullName evidence="4">ROK family transcriptional regulator</fullName>
    </submittedName>
</protein>
<evidence type="ECO:0000313" key="5">
    <source>
        <dbReference type="Proteomes" id="UP000320216"/>
    </source>
</evidence>
<comment type="similarity">
    <text evidence="1">Belongs to the ROK (NagC/XylR) family.</text>
</comment>
<dbReference type="EMBL" id="CP042305">
    <property type="protein sequence ID" value="QDZ15340.1"/>
    <property type="molecule type" value="Genomic_DNA"/>
</dbReference>
<dbReference type="Pfam" id="PF00480">
    <property type="entry name" value="ROK"/>
    <property type="match status" value="1"/>
</dbReference>
<name>A0A5B8M7B9_9MICO</name>